<dbReference type="EMBL" id="JBHMFI010000023">
    <property type="protein sequence ID" value="MFB9075713.1"/>
    <property type="molecule type" value="Genomic_DNA"/>
</dbReference>
<protein>
    <submittedName>
        <fullName evidence="1">Uncharacterized protein</fullName>
    </submittedName>
</protein>
<organism evidence="1 3">
    <name type="scientific">Citricoccus parietis</name>
    <dbReference type="NCBI Taxonomy" id="592307"/>
    <lineage>
        <taxon>Bacteria</taxon>
        <taxon>Bacillati</taxon>
        <taxon>Actinomycetota</taxon>
        <taxon>Actinomycetes</taxon>
        <taxon>Micrococcales</taxon>
        <taxon>Micrococcaceae</taxon>
        <taxon>Citricoccus</taxon>
    </lineage>
</organism>
<comment type="caution">
    <text evidence="1">The sequence shown here is derived from an EMBL/GenBank/DDBJ whole genome shotgun (WGS) entry which is preliminary data.</text>
</comment>
<dbReference type="Proteomes" id="UP001589575">
    <property type="component" value="Unassembled WGS sequence"/>
</dbReference>
<evidence type="ECO:0000313" key="2">
    <source>
        <dbReference type="EMBL" id="MFB9075713.1"/>
    </source>
</evidence>
<sequence>MRSGHRGDSFRGFCARLTRRITPVAASTSGSTCRTTVRYTTLWGTTPGT</sequence>
<reference evidence="1 3" key="1">
    <citation type="submission" date="2024-09" db="EMBL/GenBank/DDBJ databases">
        <authorList>
            <person name="Sun Q."/>
            <person name="Mori K."/>
        </authorList>
    </citation>
    <scope>NUCLEOTIDE SEQUENCE [LARGE SCALE GENOMIC DNA]</scope>
    <source>
        <strain evidence="1 3">CCM 7609</strain>
    </source>
</reference>
<dbReference type="EMBL" id="JBHMFI010000023">
    <property type="protein sequence ID" value="MFB9075253.1"/>
    <property type="molecule type" value="Genomic_DNA"/>
</dbReference>
<name>A0ABV5G9W2_9MICC</name>
<proteinExistence type="predicted"/>
<keyword evidence="3" id="KW-1185">Reference proteome</keyword>
<evidence type="ECO:0000313" key="1">
    <source>
        <dbReference type="EMBL" id="MFB9075253.1"/>
    </source>
</evidence>
<evidence type="ECO:0000313" key="3">
    <source>
        <dbReference type="Proteomes" id="UP001589575"/>
    </source>
</evidence>
<accession>A0ABV5G9W2</accession>
<gene>
    <name evidence="1" type="ORF">ACFFX0_30405</name>
    <name evidence="2" type="ORF">ACFFX0_32930</name>
</gene>